<dbReference type="PANTHER" id="PTHR33053">
    <property type="entry name" value="PROTEIN, PUTATIVE-RELATED"/>
    <property type="match status" value="1"/>
</dbReference>
<evidence type="ECO:0000313" key="1">
    <source>
        <dbReference type="EMBL" id="KYN06570.1"/>
    </source>
</evidence>
<protein>
    <submittedName>
        <fullName evidence="1">Uncharacterized protein</fullName>
    </submittedName>
</protein>
<dbReference type="EMBL" id="KQ976995">
    <property type="protein sequence ID" value="KYN06570.1"/>
    <property type="molecule type" value="Genomic_DNA"/>
</dbReference>
<gene>
    <name evidence="1" type="ORF">ALC62_02477</name>
</gene>
<dbReference type="AlphaFoldDB" id="A0A151IN24"/>
<organism evidence="1 2">
    <name type="scientific">Cyphomyrmex costatus</name>
    <dbReference type="NCBI Taxonomy" id="456900"/>
    <lineage>
        <taxon>Eukaryota</taxon>
        <taxon>Metazoa</taxon>
        <taxon>Ecdysozoa</taxon>
        <taxon>Arthropoda</taxon>
        <taxon>Hexapoda</taxon>
        <taxon>Insecta</taxon>
        <taxon>Pterygota</taxon>
        <taxon>Neoptera</taxon>
        <taxon>Endopterygota</taxon>
        <taxon>Hymenoptera</taxon>
        <taxon>Apocrita</taxon>
        <taxon>Aculeata</taxon>
        <taxon>Formicoidea</taxon>
        <taxon>Formicidae</taxon>
        <taxon>Myrmicinae</taxon>
        <taxon>Cyphomyrmex</taxon>
    </lineage>
</organism>
<dbReference type="STRING" id="456900.A0A151IN24"/>
<reference evidence="1 2" key="1">
    <citation type="submission" date="2016-03" db="EMBL/GenBank/DDBJ databases">
        <title>Cyphomyrmex costatus WGS genome.</title>
        <authorList>
            <person name="Nygaard S."/>
            <person name="Hu H."/>
            <person name="Boomsma J."/>
            <person name="Zhang G."/>
        </authorList>
    </citation>
    <scope>NUCLEOTIDE SEQUENCE [LARGE SCALE GENOMIC DNA]</scope>
    <source>
        <strain evidence="1">MS0001</strain>
        <tissue evidence="1">Whole body</tissue>
    </source>
</reference>
<dbReference type="Proteomes" id="UP000078542">
    <property type="component" value="Unassembled WGS sequence"/>
</dbReference>
<accession>A0A151IN24</accession>
<evidence type="ECO:0000313" key="2">
    <source>
        <dbReference type="Proteomes" id="UP000078542"/>
    </source>
</evidence>
<keyword evidence="2" id="KW-1185">Reference proteome</keyword>
<dbReference type="PANTHER" id="PTHR33053:SF9">
    <property type="entry name" value="AGAP000105-PA"/>
    <property type="match status" value="1"/>
</dbReference>
<proteinExistence type="predicted"/>
<name>A0A151IN24_9HYME</name>
<sequence length="324" mass="36895">MSERHYRRLKSNAYNIAIAANNDKQSIHTDNDDVSQSFSYCDVNANLVTNIDHDLEATNCTLRNELSQQDINIFDIHNENTVYDFDSDNSYIFANPSCSTALTFNNEKSINHASSFTTLSIKDNLTNWAVQYQISHTAVTALLQILRKNFNLPKNCKTLLKTPINTNIRKVAPGEYFHCGLKSGIMEFLQKSRNDVDLVEVQICIDGLTISKSSTNQLWPILSSVAPTFDKIFIIGCYFGPKKPYDCNEFLREFVNEAKILRKFIGLNNLYTVPCNSSLLGIYMSKEYGQLSAWPLTFVKMKYVKINSCNSTFVLLPLLHTERM</sequence>